<proteinExistence type="inferred from homology"/>
<evidence type="ECO:0000256" key="7">
    <source>
        <dbReference type="ARBA" id="ARBA00049458"/>
    </source>
</evidence>
<evidence type="ECO:0000313" key="11">
    <source>
        <dbReference type="Proteomes" id="UP001381693"/>
    </source>
</evidence>
<evidence type="ECO:0000313" key="10">
    <source>
        <dbReference type="EMBL" id="KAK7072859.1"/>
    </source>
</evidence>
<dbReference type="InterPro" id="IPR012506">
    <property type="entry name" value="TMEM86B-like"/>
</dbReference>
<feature type="transmembrane region" description="Helical" evidence="9">
    <location>
        <begin position="116"/>
        <end position="134"/>
    </location>
</feature>
<name>A0AAN8X6D0_HALRR</name>
<feature type="transmembrane region" description="Helical" evidence="9">
    <location>
        <begin position="140"/>
        <end position="160"/>
    </location>
</feature>
<evidence type="ECO:0000256" key="2">
    <source>
        <dbReference type="ARBA" id="ARBA00007375"/>
    </source>
</evidence>
<keyword evidence="3 9" id="KW-0812">Transmembrane</keyword>
<comment type="catalytic activity">
    <reaction evidence="7">
        <text>a 1-O-(1Z-alkenyl)-sn-glycero-3-phosphoethanolamine + H2O = a 2,3-saturated aldehyde + sn-glycero-3-phosphoethanolamine</text>
        <dbReference type="Rhea" id="RHEA:16905"/>
        <dbReference type="ChEBI" id="CHEBI:15377"/>
        <dbReference type="ChEBI" id="CHEBI:73359"/>
        <dbReference type="ChEBI" id="CHEBI:77288"/>
        <dbReference type="ChEBI" id="CHEBI:143890"/>
        <dbReference type="EC" id="3.3.2.2"/>
    </reaction>
</comment>
<dbReference type="EMBL" id="JAXCGZ010013322">
    <property type="protein sequence ID" value="KAK7072859.1"/>
    <property type="molecule type" value="Genomic_DNA"/>
</dbReference>
<comment type="similarity">
    <text evidence="2">Belongs to the TMEM86 family.</text>
</comment>
<comment type="caution">
    <text evidence="10">The sequence shown here is derived from an EMBL/GenBank/DDBJ whole genome shotgun (WGS) entry which is preliminary data.</text>
</comment>
<sequence>MATPKQVLKSIGPKLVPFFKTVAIYFVLFIPVDQPSLFSMVIKCLPILSLIAFVLLHGMSLGEEYAYSRRILLGLIFSVIGDALLVWDDLFIHGLSAFLIAQCLYVSAFGFKPFNIYAATVIYLLSGAGIYILYPGTSGVTSIGMPLYTAILMTMVWRAVARVQLFEELWTWTKLCSCMGGILFAVSDACIGFNEFYGRVPQSQAIIMVTYYAAQLGISLSVVDSKASYLDSLRESKYKLKAAPCPATTSNNKEELLVEQAANSAQCQGSSIWNSSPEIHRRRGILHLE</sequence>
<keyword evidence="4 9" id="KW-1133">Transmembrane helix</keyword>
<evidence type="ECO:0000256" key="6">
    <source>
        <dbReference type="ARBA" id="ARBA00035673"/>
    </source>
</evidence>
<keyword evidence="11" id="KW-1185">Reference proteome</keyword>
<dbReference type="GO" id="GO:0016020">
    <property type="term" value="C:membrane"/>
    <property type="evidence" value="ECO:0007669"/>
    <property type="project" value="UniProtKB-SubCell"/>
</dbReference>
<dbReference type="AlphaFoldDB" id="A0AAN8X6D0"/>
<evidence type="ECO:0000256" key="8">
    <source>
        <dbReference type="ARBA" id="ARBA00049560"/>
    </source>
</evidence>
<protein>
    <recommendedName>
        <fullName evidence="6">lysoplasmalogenase</fullName>
        <ecNumber evidence="6">3.3.2.2</ecNumber>
    </recommendedName>
</protein>
<keyword evidence="5 9" id="KW-0472">Membrane</keyword>
<dbReference type="PANTHER" id="PTHR31885:SF6">
    <property type="entry name" value="GH04784P"/>
    <property type="match status" value="1"/>
</dbReference>
<reference evidence="10 11" key="1">
    <citation type="submission" date="2023-11" db="EMBL/GenBank/DDBJ databases">
        <title>Halocaridina rubra genome assembly.</title>
        <authorList>
            <person name="Smith C."/>
        </authorList>
    </citation>
    <scope>NUCLEOTIDE SEQUENCE [LARGE SCALE GENOMIC DNA]</scope>
    <source>
        <strain evidence="10">EP-1</strain>
        <tissue evidence="10">Whole</tissue>
    </source>
</reference>
<evidence type="ECO:0000256" key="9">
    <source>
        <dbReference type="SAM" id="Phobius"/>
    </source>
</evidence>
<feature type="transmembrane region" description="Helical" evidence="9">
    <location>
        <begin position="38"/>
        <end position="59"/>
    </location>
</feature>
<evidence type="ECO:0000256" key="1">
    <source>
        <dbReference type="ARBA" id="ARBA00004141"/>
    </source>
</evidence>
<evidence type="ECO:0000256" key="5">
    <source>
        <dbReference type="ARBA" id="ARBA00023136"/>
    </source>
</evidence>
<comment type="catalytic activity">
    <reaction evidence="8">
        <text>a 1-O-(1Z-alkenyl)-sn-glycero-3-phosphocholine + H2O = a 2,3-saturated aldehyde + sn-glycerol 3-phosphocholine</text>
        <dbReference type="Rhea" id="RHEA:22544"/>
        <dbReference type="ChEBI" id="CHEBI:15377"/>
        <dbReference type="ChEBI" id="CHEBI:16870"/>
        <dbReference type="ChEBI" id="CHEBI:73359"/>
        <dbReference type="ChEBI" id="CHEBI:77287"/>
        <dbReference type="EC" id="3.3.2.2"/>
    </reaction>
</comment>
<gene>
    <name evidence="10" type="primary">TMEM86A</name>
    <name evidence="10" type="ORF">SK128_021908</name>
</gene>
<feature type="transmembrane region" description="Helical" evidence="9">
    <location>
        <begin position="15"/>
        <end position="32"/>
    </location>
</feature>
<dbReference type="PANTHER" id="PTHR31885">
    <property type="entry name" value="GH04784P"/>
    <property type="match status" value="1"/>
</dbReference>
<evidence type="ECO:0000256" key="3">
    <source>
        <dbReference type="ARBA" id="ARBA00022692"/>
    </source>
</evidence>
<dbReference type="Proteomes" id="UP001381693">
    <property type="component" value="Unassembled WGS sequence"/>
</dbReference>
<comment type="subcellular location">
    <subcellularLocation>
        <location evidence="1">Membrane</location>
        <topology evidence="1">Multi-pass membrane protein</topology>
    </subcellularLocation>
</comment>
<evidence type="ECO:0000256" key="4">
    <source>
        <dbReference type="ARBA" id="ARBA00022989"/>
    </source>
</evidence>
<keyword evidence="10" id="KW-0378">Hydrolase</keyword>
<dbReference type="GO" id="GO:0047408">
    <property type="term" value="F:alkenylglycerophosphocholine hydrolase activity"/>
    <property type="evidence" value="ECO:0007669"/>
    <property type="project" value="UniProtKB-EC"/>
</dbReference>
<organism evidence="10 11">
    <name type="scientific">Halocaridina rubra</name>
    <name type="common">Hawaiian red shrimp</name>
    <dbReference type="NCBI Taxonomy" id="373956"/>
    <lineage>
        <taxon>Eukaryota</taxon>
        <taxon>Metazoa</taxon>
        <taxon>Ecdysozoa</taxon>
        <taxon>Arthropoda</taxon>
        <taxon>Crustacea</taxon>
        <taxon>Multicrustacea</taxon>
        <taxon>Malacostraca</taxon>
        <taxon>Eumalacostraca</taxon>
        <taxon>Eucarida</taxon>
        <taxon>Decapoda</taxon>
        <taxon>Pleocyemata</taxon>
        <taxon>Caridea</taxon>
        <taxon>Atyoidea</taxon>
        <taxon>Atyidae</taxon>
        <taxon>Halocaridina</taxon>
    </lineage>
</organism>
<accession>A0AAN8X6D0</accession>
<feature type="transmembrane region" description="Helical" evidence="9">
    <location>
        <begin position="93"/>
        <end position="111"/>
    </location>
</feature>
<dbReference type="EC" id="3.3.2.2" evidence="6"/>
<dbReference type="Pfam" id="PF07947">
    <property type="entry name" value="YhhN"/>
    <property type="match status" value="1"/>
</dbReference>